<protein>
    <recommendedName>
        <fullName evidence="10">Low-density lipoprotein receptor-related protein 11</fullName>
    </recommendedName>
</protein>
<dbReference type="Pfam" id="PF00057">
    <property type="entry name" value="Ldl_recept_a"/>
    <property type="match status" value="1"/>
</dbReference>
<dbReference type="CDD" id="cd00112">
    <property type="entry name" value="LDLa"/>
    <property type="match status" value="1"/>
</dbReference>
<evidence type="ECO:0000256" key="5">
    <source>
        <dbReference type="ARBA" id="ARBA00022989"/>
    </source>
</evidence>
<reference evidence="14 15" key="1">
    <citation type="submission" date="2014-04" db="EMBL/GenBank/DDBJ databases">
        <title>Genome evolution of avian class.</title>
        <authorList>
            <person name="Zhang G."/>
            <person name="Li C."/>
        </authorList>
    </citation>
    <scope>NUCLEOTIDE SEQUENCE [LARGE SCALE GENOMIC DNA]</scope>
    <source>
        <strain evidence="14">BGI_N303</strain>
    </source>
</reference>
<dbReference type="PANTHER" id="PTHR46876:SF1">
    <property type="entry name" value="LOW-DENSITY LIPOPROTEIN RECEPTOR-RELATED PROTEIN 11"/>
    <property type="match status" value="1"/>
</dbReference>
<keyword evidence="14" id="KW-0449">Lipoprotein</keyword>
<dbReference type="SUPFAM" id="SSF57424">
    <property type="entry name" value="LDL receptor-like module"/>
    <property type="match status" value="1"/>
</dbReference>
<dbReference type="PANTHER" id="PTHR46876">
    <property type="entry name" value="LOW-DENSITY LIPOPROTEIN RECEPTOR-RELATED PROTEIN 11"/>
    <property type="match status" value="1"/>
</dbReference>
<evidence type="ECO:0000256" key="7">
    <source>
        <dbReference type="ARBA" id="ARBA00023157"/>
    </source>
</evidence>
<keyword evidence="6 13" id="KW-0472">Membrane</keyword>
<name>A0A091FLA1_CUCCA</name>
<evidence type="ECO:0000256" key="2">
    <source>
        <dbReference type="ARBA" id="ARBA00009939"/>
    </source>
</evidence>
<evidence type="ECO:0000256" key="4">
    <source>
        <dbReference type="ARBA" id="ARBA00022692"/>
    </source>
</evidence>
<evidence type="ECO:0000256" key="6">
    <source>
        <dbReference type="ARBA" id="ARBA00023136"/>
    </source>
</evidence>
<evidence type="ECO:0000256" key="8">
    <source>
        <dbReference type="ARBA" id="ARBA00023170"/>
    </source>
</evidence>
<feature type="disulfide bond" evidence="11">
    <location>
        <begin position="126"/>
        <end position="141"/>
    </location>
</feature>
<dbReference type="InterPro" id="IPR035986">
    <property type="entry name" value="PKD_dom_sf"/>
</dbReference>
<evidence type="ECO:0000256" key="3">
    <source>
        <dbReference type="ARBA" id="ARBA00022553"/>
    </source>
</evidence>
<dbReference type="InterPro" id="IPR002172">
    <property type="entry name" value="LDrepeatLR_classA_rpt"/>
</dbReference>
<feature type="disulfide bond" evidence="11">
    <location>
        <begin position="107"/>
        <end position="119"/>
    </location>
</feature>
<dbReference type="EMBL" id="KL447083">
    <property type="protein sequence ID" value="KFO69731.1"/>
    <property type="molecule type" value="Genomic_DNA"/>
</dbReference>
<organism evidence="14 15">
    <name type="scientific">Cuculus canorus</name>
    <name type="common">Common cuckoo</name>
    <dbReference type="NCBI Taxonomy" id="55661"/>
    <lineage>
        <taxon>Eukaryota</taxon>
        <taxon>Metazoa</taxon>
        <taxon>Chordata</taxon>
        <taxon>Craniata</taxon>
        <taxon>Vertebrata</taxon>
        <taxon>Euteleostomi</taxon>
        <taxon>Archelosauria</taxon>
        <taxon>Archosauria</taxon>
        <taxon>Dinosauria</taxon>
        <taxon>Saurischia</taxon>
        <taxon>Theropoda</taxon>
        <taxon>Coelurosauria</taxon>
        <taxon>Aves</taxon>
        <taxon>Neognathae</taxon>
        <taxon>Neoaves</taxon>
        <taxon>Otidimorphae</taxon>
        <taxon>Cuculiformes</taxon>
        <taxon>Cuculidae</taxon>
        <taxon>Cuculus</taxon>
    </lineage>
</organism>
<feature type="compositionally biased region" description="Polar residues" evidence="12">
    <location>
        <begin position="196"/>
        <end position="205"/>
    </location>
</feature>
<evidence type="ECO:0000313" key="14">
    <source>
        <dbReference type="EMBL" id="KFO69731.1"/>
    </source>
</evidence>
<dbReference type="InterPro" id="IPR036055">
    <property type="entry name" value="LDL_receptor-like_sf"/>
</dbReference>
<keyword evidence="3" id="KW-0597">Phosphoprotein</keyword>
<comment type="similarity">
    <text evidence="2">Belongs to the LDLR family.</text>
</comment>
<evidence type="ECO:0000256" key="10">
    <source>
        <dbReference type="ARBA" id="ARBA00074260"/>
    </source>
</evidence>
<evidence type="ECO:0000256" key="13">
    <source>
        <dbReference type="SAM" id="Phobius"/>
    </source>
</evidence>
<sequence length="299" mass="32396">EEYDEPPQCKAGQDIVLQSPVDWVLLDGRESSDDHGIVQYEWTLLQGDSSVEMKVPQPGTLKLSHLQENRYIFQLTVTDTAGQQSSDNVSVTVLPMVHSAVACVGVCSRYQFICDDGCCIDITFACDGVRQCPDGSDETFCQNFGPGRKTVTHADLGTTQQRTVGLTENTDGNFSAENTLKAAARNQQLLSVDADMSNQSLSQGPKKQISGLVPDNSSSGKRTDDKSGNGIIMPKRDQVGGGRLVPETGAVLPLALGLAITALLLLMVACRLRLVRQKLKKARPITSEESDYLINGMYL</sequence>
<dbReference type="Proteomes" id="UP000053760">
    <property type="component" value="Unassembled WGS sequence"/>
</dbReference>
<accession>A0A091FLA1</accession>
<dbReference type="PROSITE" id="PS50068">
    <property type="entry name" value="LDLRA_2"/>
    <property type="match status" value="1"/>
</dbReference>
<evidence type="ECO:0000256" key="1">
    <source>
        <dbReference type="ARBA" id="ARBA00004370"/>
    </source>
</evidence>
<dbReference type="InterPro" id="IPR013783">
    <property type="entry name" value="Ig-like_fold"/>
</dbReference>
<keyword evidence="15" id="KW-1185">Reference proteome</keyword>
<dbReference type="Pfam" id="PF22352">
    <property type="entry name" value="K319L-like_PKD"/>
    <property type="match status" value="1"/>
</dbReference>
<dbReference type="AlphaFoldDB" id="A0A091FLA1"/>
<dbReference type="SUPFAM" id="SSF49299">
    <property type="entry name" value="PKD domain"/>
    <property type="match status" value="1"/>
</dbReference>
<dbReference type="Gene3D" id="4.10.400.10">
    <property type="entry name" value="Low-density Lipoprotein Receptor"/>
    <property type="match status" value="1"/>
</dbReference>
<feature type="non-terminal residue" evidence="14">
    <location>
        <position position="299"/>
    </location>
</feature>
<dbReference type="GO" id="GO:0016020">
    <property type="term" value="C:membrane"/>
    <property type="evidence" value="ECO:0007669"/>
    <property type="project" value="UniProtKB-SubCell"/>
</dbReference>
<comment type="subcellular location">
    <subcellularLocation>
        <location evidence="1">Membrane</location>
    </subcellularLocation>
</comment>
<evidence type="ECO:0000313" key="15">
    <source>
        <dbReference type="Proteomes" id="UP000053760"/>
    </source>
</evidence>
<dbReference type="SMART" id="SM00192">
    <property type="entry name" value="LDLa"/>
    <property type="match status" value="1"/>
</dbReference>
<feature type="region of interest" description="Disordered" evidence="12">
    <location>
        <begin position="196"/>
        <end position="239"/>
    </location>
</feature>
<dbReference type="PROSITE" id="PS01209">
    <property type="entry name" value="LDLRA_1"/>
    <property type="match status" value="1"/>
</dbReference>
<evidence type="ECO:0000256" key="9">
    <source>
        <dbReference type="ARBA" id="ARBA00023180"/>
    </source>
</evidence>
<keyword evidence="9" id="KW-0325">Glycoprotein</keyword>
<proteinExistence type="inferred from homology"/>
<dbReference type="FunFam" id="2.60.40.10:FF:000061">
    <property type="entry name" value="Dyslexia-associated protein KIAA0319 homolog"/>
    <property type="match status" value="1"/>
</dbReference>
<gene>
    <name evidence="14" type="ORF">N303_06839</name>
</gene>
<dbReference type="FunFam" id="4.10.400.10:FF:000067">
    <property type="entry name" value="Serine peptidase inhibitor, Kunitz type 1"/>
    <property type="match status" value="1"/>
</dbReference>
<keyword evidence="8 14" id="KW-0675">Receptor</keyword>
<evidence type="ECO:0000256" key="11">
    <source>
        <dbReference type="PROSITE-ProRule" id="PRU00124"/>
    </source>
</evidence>
<dbReference type="Gene3D" id="2.60.40.10">
    <property type="entry name" value="Immunoglobulins"/>
    <property type="match status" value="1"/>
</dbReference>
<keyword evidence="5 13" id="KW-1133">Transmembrane helix</keyword>
<evidence type="ECO:0000256" key="12">
    <source>
        <dbReference type="SAM" id="MobiDB-lite"/>
    </source>
</evidence>
<dbReference type="CDD" id="cd00146">
    <property type="entry name" value="PKD"/>
    <property type="match status" value="1"/>
</dbReference>
<keyword evidence="4 13" id="KW-0812">Transmembrane</keyword>
<feature type="non-terminal residue" evidence="14">
    <location>
        <position position="1"/>
    </location>
</feature>
<dbReference type="InterPro" id="IPR023415">
    <property type="entry name" value="LDLR_class-A_CS"/>
</dbReference>
<feature type="transmembrane region" description="Helical" evidence="13">
    <location>
        <begin position="251"/>
        <end position="274"/>
    </location>
</feature>
<feature type="disulfide bond" evidence="11">
    <location>
        <begin position="114"/>
        <end position="132"/>
    </location>
</feature>
<keyword evidence="7 11" id="KW-1015">Disulfide bond</keyword>